<name>A0A1F6TEB7_9PROT</name>
<dbReference type="EMBL" id="MFSS01000054">
    <property type="protein sequence ID" value="OGI43487.1"/>
    <property type="molecule type" value="Genomic_DNA"/>
</dbReference>
<evidence type="ECO:0000313" key="2">
    <source>
        <dbReference type="Proteomes" id="UP000177925"/>
    </source>
</evidence>
<organism evidence="1 2">
    <name type="scientific">Candidatus Muproteobacteria bacterium RBG_16_64_11</name>
    <dbReference type="NCBI Taxonomy" id="1817758"/>
    <lineage>
        <taxon>Bacteria</taxon>
        <taxon>Pseudomonadati</taxon>
        <taxon>Pseudomonadota</taxon>
        <taxon>Candidatus Muproteobacteria</taxon>
    </lineage>
</organism>
<dbReference type="AlphaFoldDB" id="A0A1F6TEB7"/>
<protein>
    <submittedName>
        <fullName evidence="1">Uncharacterized protein</fullName>
    </submittedName>
</protein>
<gene>
    <name evidence="1" type="ORF">A2150_05190</name>
</gene>
<evidence type="ECO:0000313" key="1">
    <source>
        <dbReference type="EMBL" id="OGI43487.1"/>
    </source>
</evidence>
<comment type="caution">
    <text evidence="1">The sequence shown here is derived from an EMBL/GenBank/DDBJ whole genome shotgun (WGS) entry which is preliminary data.</text>
</comment>
<accession>A0A1F6TEB7</accession>
<dbReference type="Proteomes" id="UP000177925">
    <property type="component" value="Unassembled WGS sequence"/>
</dbReference>
<dbReference type="STRING" id="1817758.A2150_05190"/>
<reference evidence="1 2" key="1">
    <citation type="journal article" date="2016" name="Nat. Commun.">
        <title>Thousands of microbial genomes shed light on interconnected biogeochemical processes in an aquifer system.</title>
        <authorList>
            <person name="Anantharaman K."/>
            <person name="Brown C.T."/>
            <person name="Hug L.A."/>
            <person name="Sharon I."/>
            <person name="Castelle C.J."/>
            <person name="Probst A.J."/>
            <person name="Thomas B.C."/>
            <person name="Singh A."/>
            <person name="Wilkins M.J."/>
            <person name="Karaoz U."/>
            <person name="Brodie E.L."/>
            <person name="Williams K.H."/>
            <person name="Hubbard S.S."/>
            <person name="Banfield J.F."/>
        </authorList>
    </citation>
    <scope>NUCLEOTIDE SEQUENCE [LARGE SCALE GENOMIC DNA]</scope>
</reference>
<sequence length="192" mass="21582">MRYHLSQEAARIMAEEGERDFHAAKCKAAVRLNQPDTRHLPSNREVKAALRRHLELFHGAHLDERLRRLRGLALEAMHFLAAHAPLLAGPVLSGTATAYSPIQLHVCADNPEDIALLLQAHRIPFDQSDKRLRFGGERYRQVPTYAFRVEDATVELSVFNPEQRREAPLSPVDGRPMPRATLAEVAALLAHP</sequence>
<proteinExistence type="predicted"/>